<comment type="caution">
    <text evidence="1">The sequence shown here is derived from an EMBL/GenBank/DDBJ whole genome shotgun (WGS) entry which is preliminary data.</text>
</comment>
<accession>A0ACA9ML54</accession>
<sequence>MAIKFLIQLATDACKLKTMLQMQYIYFAAKKYLALLVYSDLYQFIDFYYKNFKVINLCDTPLALEFLLHLSKNLLLESNKYGFYLSEISAKDIEE</sequence>
<evidence type="ECO:0000313" key="1">
    <source>
        <dbReference type="EMBL" id="CAG8599452.1"/>
    </source>
</evidence>
<keyword evidence="2" id="KW-1185">Reference proteome</keyword>
<proteinExistence type="predicted"/>
<name>A0ACA9ML54_9GLOM</name>
<reference evidence="1" key="1">
    <citation type="submission" date="2021-06" db="EMBL/GenBank/DDBJ databases">
        <authorList>
            <person name="Kallberg Y."/>
            <person name="Tangrot J."/>
            <person name="Rosling A."/>
        </authorList>
    </citation>
    <scope>NUCLEOTIDE SEQUENCE</scope>
    <source>
        <strain evidence="1">IL203A</strain>
    </source>
</reference>
<evidence type="ECO:0000313" key="2">
    <source>
        <dbReference type="Proteomes" id="UP000789702"/>
    </source>
</evidence>
<protein>
    <submittedName>
        <fullName evidence="1">772_t:CDS:1</fullName>
    </submittedName>
</protein>
<gene>
    <name evidence="1" type="ORF">DHETER_LOCUS7186</name>
</gene>
<dbReference type="Proteomes" id="UP000789702">
    <property type="component" value="Unassembled WGS sequence"/>
</dbReference>
<dbReference type="EMBL" id="CAJVPU010009873">
    <property type="protein sequence ID" value="CAG8599452.1"/>
    <property type="molecule type" value="Genomic_DNA"/>
</dbReference>
<organism evidence="1 2">
    <name type="scientific">Dentiscutata heterogama</name>
    <dbReference type="NCBI Taxonomy" id="1316150"/>
    <lineage>
        <taxon>Eukaryota</taxon>
        <taxon>Fungi</taxon>
        <taxon>Fungi incertae sedis</taxon>
        <taxon>Mucoromycota</taxon>
        <taxon>Glomeromycotina</taxon>
        <taxon>Glomeromycetes</taxon>
        <taxon>Diversisporales</taxon>
        <taxon>Gigasporaceae</taxon>
        <taxon>Dentiscutata</taxon>
    </lineage>
</organism>
<feature type="non-terminal residue" evidence="1">
    <location>
        <position position="95"/>
    </location>
</feature>